<name>A0A9X3WQ09_9BACI</name>
<dbReference type="SUPFAM" id="SSF56601">
    <property type="entry name" value="beta-lactamase/transpeptidase-like"/>
    <property type="match status" value="1"/>
</dbReference>
<dbReference type="GO" id="GO:0005886">
    <property type="term" value="C:plasma membrane"/>
    <property type="evidence" value="ECO:0007669"/>
    <property type="project" value="TreeGrafter"/>
</dbReference>
<gene>
    <name evidence="8" type="ORF">NC797_04130</name>
</gene>
<evidence type="ECO:0000256" key="3">
    <source>
        <dbReference type="ARBA" id="ARBA00007171"/>
    </source>
</evidence>
<evidence type="ECO:0000256" key="6">
    <source>
        <dbReference type="ARBA" id="ARBA00034000"/>
    </source>
</evidence>
<evidence type="ECO:0000256" key="5">
    <source>
        <dbReference type="ARBA" id="ARBA00023136"/>
    </source>
</evidence>
<dbReference type="GO" id="GO:0009002">
    <property type="term" value="F:serine-type D-Ala-D-Ala carboxypeptidase activity"/>
    <property type="evidence" value="ECO:0007669"/>
    <property type="project" value="UniProtKB-EC"/>
</dbReference>
<evidence type="ECO:0000313" key="8">
    <source>
        <dbReference type="EMBL" id="MDC3423695.1"/>
    </source>
</evidence>
<organism evidence="8 9">
    <name type="scientific">Terrihalobacillus insolitus</name>
    <dbReference type="NCBI Taxonomy" id="2950438"/>
    <lineage>
        <taxon>Bacteria</taxon>
        <taxon>Bacillati</taxon>
        <taxon>Bacillota</taxon>
        <taxon>Bacilli</taxon>
        <taxon>Bacillales</taxon>
        <taxon>Bacillaceae</taxon>
        <taxon>Terrihalobacillus</taxon>
    </lineage>
</organism>
<dbReference type="GO" id="GO:0008658">
    <property type="term" value="F:penicillin binding"/>
    <property type="evidence" value="ECO:0007669"/>
    <property type="project" value="InterPro"/>
</dbReference>
<keyword evidence="9" id="KW-1185">Reference proteome</keyword>
<dbReference type="Pfam" id="PF03793">
    <property type="entry name" value="PASTA"/>
    <property type="match status" value="1"/>
</dbReference>
<dbReference type="PANTHER" id="PTHR30627">
    <property type="entry name" value="PEPTIDOGLYCAN D,D-TRANSPEPTIDASE"/>
    <property type="match status" value="1"/>
</dbReference>
<dbReference type="InterPro" id="IPR001460">
    <property type="entry name" value="PCN-bd_Tpept"/>
</dbReference>
<keyword evidence="5" id="KW-0472">Membrane</keyword>
<evidence type="ECO:0000256" key="4">
    <source>
        <dbReference type="ARBA" id="ARBA00012448"/>
    </source>
</evidence>
<dbReference type="Gene3D" id="3.30.450.330">
    <property type="match status" value="1"/>
</dbReference>
<dbReference type="SMART" id="SM00740">
    <property type="entry name" value="PASTA"/>
    <property type="match status" value="1"/>
</dbReference>
<dbReference type="PANTHER" id="PTHR30627:SF1">
    <property type="entry name" value="PEPTIDOGLYCAN D,D-TRANSPEPTIDASE FTSI"/>
    <property type="match status" value="1"/>
</dbReference>
<evidence type="ECO:0000256" key="1">
    <source>
        <dbReference type="ARBA" id="ARBA00004370"/>
    </source>
</evidence>
<comment type="similarity">
    <text evidence="3">Belongs to the transpeptidase family.</text>
</comment>
<dbReference type="Gene3D" id="3.90.1310.10">
    <property type="entry name" value="Penicillin-binding protein 2a (Domain 2)"/>
    <property type="match status" value="1"/>
</dbReference>
<dbReference type="Pfam" id="PF00905">
    <property type="entry name" value="Transpeptidase"/>
    <property type="match status" value="1"/>
</dbReference>
<sequence length="647" mass="71027">MKRRVSNVTMRKRLVTVFLLAILMFAIMDVRLGYVQFVIGDMLVDQAKESRSRDIIFEPERGRIMDKNGEILVGNVSAPSVMVVPKQIKNPQKVAEQLAKILDMPVDKAYKHVTKKANIEEIRPEGIKISEEQADAISNLNLDGVYIAEDSKRYYPNGTFLSQVLGFTGIDNQGLMGLELYYDEMLSGEEGSLSFFSDAKEQRMPKIADVYTPPKDGNDLKLTIDSKVQTIIERELDIAVSKYNPDGALAIAVDPDTGGVVGMSTRPSFNPANYQEVDSDVYSRNLPIWSTYEPGSTFKIITLAAALEEKAVDLNEDTYNDDGSIKVEGATLHCWKSGGHGLQTYLEVVQNSCNPGFVALGEKLGKEKLFSYIENFGFGKKTGIDLQGEGKGILFKPENIGPVELATTAFGQGVSVTPIQQVMAVSAAVNGGYLYEPFIAKEFINPRTGEITKKVQPELKRRVISESTSKEIRNALESVVAKGTGRGAYVEGYRVGGKTGTAQKVGKDGSYMKNNYILSFIGFAPADDPELVVYVAIDNPKETVQFGGVVVAPIVGNIMDDSLRALGVEKRTDGLQKEYKWTEQPLVEVPDLIGKEKSDLVNYQVNLSVETSGSGEYIIDQSPDPGVKIGQGKKVRIYLSESKPKQN</sequence>
<proteinExistence type="inferred from homology"/>
<reference evidence="8" key="1">
    <citation type="submission" date="2022-06" db="EMBL/GenBank/DDBJ databases">
        <title>Aquibacillus sp. a new bacterium isolated from soil saline samples.</title>
        <authorList>
            <person name="Galisteo C."/>
            <person name="De La Haba R."/>
            <person name="Sanchez-Porro C."/>
            <person name="Ventosa A."/>
        </authorList>
    </citation>
    <scope>NUCLEOTIDE SEQUENCE</scope>
    <source>
        <strain evidence="8">3ASR75-11</strain>
    </source>
</reference>
<dbReference type="GO" id="GO:0071555">
    <property type="term" value="P:cell wall organization"/>
    <property type="evidence" value="ECO:0007669"/>
    <property type="project" value="TreeGrafter"/>
</dbReference>
<dbReference type="RefSeq" id="WP_272435440.1">
    <property type="nucleotide sequence ID" value="NZ_JAMQKB010000002.1"/>
</dbReference>
<dbReference type="PROSITE" id="PS51178">
    <property type="entry name" value="PASTA"/>
    <property type="match status" value="1"/>
</dbReference>
<dbReference type="AlphaFoldDB" id="A0A9X3WQ09"/>
<comment type="caution">
    <text evidence="8">The sequence shown here is derived from an EMBL/GenBank/DDBJ whole genome shotgun (WGS) entry which is preliminary data.</text>
</comment>
<dbReference type="Pfam" id="PF03717">
    <property type="entry name" value="PBP_dimer"/>
    <property type="match status" value="1"/>
</dbReference>
<dbReference type="InterPro" id="IPR005311">
    <property type="entry name" value="PBP_dimer"/>
</dbReference>
<feature type="domain" description="PASTA" evidence="7">
    <location>
        <begin position="582"/>
        <end position="641"/>
    </location>
</feature>
<dbReference type="InterPro" id="IPR012338">
    <property type="entry name" value="Beta-lactam/transpept-like"/>
</dbReference>
<dbReference type="InterPro" id="IPR011927">
    <property type="entry name" value="SpoVD_pbp"/>
</dbReference>
<comment type="catalytic activity">
    <reaction evidence="6">
        <text>Preferential cleavage: (Ac)2-L-Lys-D-Ala-|-D-Ala. Also transpeptidation of peptidyl-alanyl moieties that are N-acyl substituents of D-alanine.</text>
        <dbReference type="EC" id="3.4.16.4"/>
    </reaction>
</comment>
<comment type="pathway">
    <text evidence="2">Cell wall biogenesis; peptidoglycan biosynthesis.</text>
</comment>
<comment type="subcellular location">
    <subcellularLocation>
        <location evidence="1">Membrane</location>
    </subcellularLocation>
</comment>
<evidence type="ECO:0000259" key="7">
    <source>
        <dbReference type="PROSITE" id="PS51178"/>
    </source>
</evidence>
<accession>A0A9X3WQ09</accession>
<dbReference type="Proteomes" id="UP001145050">
    <property type="component" value="Unassembled WGS sequence"/>
</dbReference>
<dbReference type="InterPro" id="IPR050515">
    <property type="entry name" value="Beta-lactam/transpept"/>
</dbReference>
<dbReference type="NCBIfam" id="TIGR02214">
    <property type="entry name" value="spoVD_pbp"/>
    <property type="match status" value="1"/>
</dbReference>
<dbReference type="EMBL" id="JAMQKB010000002">
    <property type="protein sequence ID" value="MDC3423695.1"/>
    <property type="molecule type" value="Genomic_DNA"/>
</dbReference>
<evidence type="ECO:0000313" key="9">
    <source>
        <dbReference type="Proteomes" id="UP001145050"/>
    </source>
</evidence>
<dbReference type="SUPFAM" id="SSF56519">
    <property type="entry name" value="Penicillin binding protein dimerisation domain"/>
    <property type="match status" value="1"/>
</dbReference>
<dbReference type="InterPro" id="IPR005543">
    <property type="entry name" value="PASTA_dom"/>
</dbReference>
<protein>
    <recommendedName>
        <fullName evidence="4">serine-type D-Ala-D-Ala carboxypeptidase</fullName>
        <ecNumber evidence="4">3.4.16.4</ecNumber>
    </recommendedName>
</protein>
<dbReference type="InterPro" id="IPR036138">
    <property type="entry name" value="PBP_dimer_sf"/>
</dbReference>
<dbReference type="EC" id="3.4.16.4" evidence="4"/>
<dbReference type="Gene3D" id="3.40.710.10">
    <property type="entry name" value="DD-peptidase/beta-lactamase superfamily"/>
    <property type="match status" value="1"/>
</dbReference>
<dbReference type="SUPFAM" id="SSF54184">
    <property type="entry name" value="Penicillin-binding protein 2x (pbp-2x), c-terminal domain"/>
    <property type="match status" value="1"/>
</dbReference>
<evidence type="ECO:0000256" key="2">
    <source>
        <dbReference type="ARBA" id="ARBA00004752"/>
    </source>
</evidence>